<name>A0A0G2R252_9ADEN</name>
<dbReference type="EMBL" id="KM190941">
    <property type="protein sequence ID" value="AIG60068.1"/>
    <property type="molecule type" value="Genomic_DNA"/>
</dbReference>
<feature type="compositionally biased region" description="Low complexity" evidence="1">
    <location>
        <begin position="60"/>
        <end position="70"/>
    </location>
</feature>
<evidence type="ECO:0000313" key="2">
    <source>
        <dbReference type="EMBL" id="AIG60068.1"/>
    </source>
</evidence>
<evidence type="ECO:0000313" key="3">
    <source>
        <dbReference type="Proteomes" id="UP000315474"/>
    </source>
</evidence>
<proteinExistence type="predicted"/>
<gene>
    <name evidence="2" type="ORF">H648_42849gpGYP1</name>
</gene>
<evidence type="ECO:0000256" key="1">
    <source>
        <dbReference type="SAM" id="MobiDB-lite"/>
    </source>
</evidence>
<organism evidence="2 3">
    <name type="scientific">Human mastadenovirus C</name>
    <dbReference type="NCBI Taxonomy" id="129951"/>
    <lineage>
        <taxon>Viruses</taxon>
        <taxon>Varidnaviria</taxon>
        <taxon>Bamfordvirae</taxon>
        <taxon>Preplasmiviricota</taxon>
        <taxon>Polisuviricotina</taxon>
        <taxon>Pharingeaviricetes</taxon>
        <taxon>Rowavirales</taxon>
        <taxon>Adenoviridae</taxon>
        <taxon>Mastadenovirus</taxon>
        <taxon>Mastadenovirus caesari</taxon>
    </lineage>
</organism>
<reference evidence="2 3" key="1">
    <citation type="submission" date="2014-07" db="EMBL/GenBank/DDBJ databases">
        <title>A practical approach for molecular epidemiological studies: assortment of viral pathogens in simulated isolate admixture.</title>
        <authorList>
            <person name="Rutvisuttinunt W."/>
            <person name="Chinnawirotpisan P."/>
            <person name="Thaisomboonsuk B."/>
            <person name="Huang A."/>
            <person name="Hussem K."/>
            <person name="Simasathien S."/>
            <person name="Yoon I.-K."/>
            <person name="Klungthong C."/>
            <person name="Fernandez S."/>
        </authorList>
    </citation>
    <scope>NUCLEOTIDE SEQUENCE [LARGE SCALE GENOMIC DNA]</scope>
    <source>
        <strain evidence="2">VIROAF12</strain>
    </source>
</reference>
<dbReference type="Proteomes" id="UP000315474">
    <property type="component" value="Segment"/>
</dbReference>
<accession>A0A0G2R252</accession>
<sequence>MGETWFLTPNGQSSPGSWNARLSAGPAARMPTPRNRYFSRPSSTPSKVCTAPRAAPPPRASCAPRATPRRGWTMTPWSNATWPTRRAKTGSASAPAGPASSAPWPARSPERTPSP</sequence>
<protein>
    <submittedName>
        <fullName evidence="2">Uncharacterized protein</fullName>
    </submittedName>
</protein>
<feature type="compositionally biased region" description="Low complexity" evidence="1">
    <location>
        <begin position="91"/>
        <end position="107"/>
    </location>
</feature>
<feature type="compositionally biased region" description="Polar residues" evidence="1">
    <location>
        <begin position="7"/>
        <end position="17"/>
    </location>
</feature>
<feature type="region of interest" description="Disordered" evidence="1">
    <location>
        <begin position="1"/>
        <end position="115"/>
    </location>
</feature>